<keyword evidence="2" id="KW-1185">Reference proteome</keyword>
<reference evidence="1 2" key="1">
    <citation type="journal article" date="2019" name="Sci. Rep.">
        <title>Orb-weaving spider Araneus ventricosus genome elucidates the spidroin gene catalogue.</title>
        <authorList>
            <person name="Kono N."/>
            <person name="Nakamura H."/>
            <person name="Ohtoshi R."/>
            <person name="Moran D.A.P."/>
            <person name="Shinohara A."/>
            <person name="Yoshida Y."/>
            <person name="Fujiwara M."/>
            <person name="Mori M."/>
            <person name="Tomita M."/>
            <person name="Arakawa K."/>
        </authorList>
    </citation>
    <scope>NUCLEOTIDE SEQUENCE [LARGE SCALE GENOMIC DNA]</scope>
</reference>
<name>A0A4Y2G2M8_ARAVE</name>
<protein>
    <submittedName>
        <fullName evidence="1">Uncharacterized protein</fullName>
    </submittedName>
</protein>
<dbReference type="AlphaFoldDB" id="A0A4Y2G2M8"/>
<evidence type="ECO:0000313" key="1">
    <source>
        <dbReference type="EMBL" id="GBM47046.1"/>
    </source>
</evidence>
<dbReference type="Proteomes" id="UP000499080">
    <property type="component" value="Unassembled WGS sequence"/>
</dbReference>
<dbReference type="OrthoDB" id="7902957at2759"/>
<sequence>MLLFSGPIANLAELKARTVQLIHNISTDTLRSVVEHAISQFEIVAENGGQHIEHFLSLL</sequence>
<comment type="caution">
    <text evidence="1">The sequence shown here is derived from an EMBL/GenBank/DDBJ whole genome shotgun (WGS) entry which is preliminary data.</text>
</comment>
<organism evidence="1 2">
    <name type="scientific">Araneus ventricosus</name>
    <name type="common">Orbweaver spider</name>
    <name type="synonym">Epeira ventricosa</name>
    <dbReference type="NCBI Taxonomy" id="182803"/>
    <lineage>
        <taxon>Eukaryota</taxon>
        <taxon>Metazoa</taxon>
        <taxon>Ecdysozoa</taxon>
        <taxon>Arthropoda</taxon>
        <taxon>Chelicerata</taxon>
        <taxon>Arachnida</taxon>
        <taxon>Araneae</taxon>
        <taxon>Araneomorphae</taxon>
        <taxon>Entelegynae</taxon>
        <taxon>Araneoidea</taxon>
        <taxon>Araneidae</taxon>
        <taxon>Araneus</taxon>
    </lineage>
</organism>
<gene>
    <name evidence="1" type="ORF">AVEN_155429_1</name>
</gene>
<accession>A0A4Y2G2M8</accession>
<feature type="non-terminal residue" evidence="1">
    <location>
        <position position="59"/>
    </location>
</feature>
<dbReference type="EMBL" id="BGPR01176039">
    <property type="protein sequence ID" value="GBM47046.1"/>
    <property type="molecule type" value="Genomic_DNA"/>
</dbReference>
<evidence type="ECO:0000313" key="2">
    <source>
        <dbReference type="Proteomes" id="UP000499080"/>
    </source>
</evidence>
<proteinExistence type="predicted"/>